<dbReference type="InterPro" id="IPR006037">
    <property type="entry name" value="RCK_C"/>
</dbReference>
<accession>A0A4R1QFL7</accession>
<evidence type="ECO:0000256" key="2">
    <source>
        <dbReference type="ARBA" id="ARBA00022448"/>
    </source>
</evidence>
<proteinExistence type="predicted"/>
<dbReference type="Proteomes" id="UP000295184">
    <property type="component" value="Unassembled WGS sequence"/>
</dbReference>
<dbReference type="InterPro" id="IPR036291">
    <property type="entry name" value="NAD(P)-bd_dom_sf"/>
</dbReference>
<keyword evidence="4" id="KW-0630">Potassium</keyword>
<dbReference type="InterPro" id="IPR003148">
    <property type="entry name" value="RCK_N"/>
</dbReference>
<name>A0A4R1QFL7_9FIRM</name>
<gene>
    <name evidence="9" type="ORF">EDD77_1464</name>
</gene>
<dbReference type="GeneID" id="97382699"/>
<dbReference type="PROSITE" id="PS51201">
    <property type="entry name" value="RCK_N"/>
    <property type="match status" value="1"/>
</dbReference>
<keyword evidence="3" id="KW-0633">Potassium transport</keyword>
<dbReference type="InterPro" id="IPR050721">
    <property type="entry name" value="Trk_Ktr_HKT_K-transport"/>
</dbReference>
<dbReference type="Gene3D" id="3.40.50.720">
    <property type="entry name" value="NAD(P)-binding Rossmann-like Domain"/>
    <property type="match status" value="1"/>
</dbReference>
<evidence type="ECO:0000256" key="5">
    <source>
        <dbReference type="ARBA" id="ARBA00023027"/>
    </source>
</evidence>
<dbReference type="InterPro" id="IPR006036">
    <property type="entry name" value="K_uptake_TrkA"/>
</dbReference>
<dbReference type="PANTHER" id="PTHR43833">
    <property type="entry name" value="POTASSIUM CHANNEL PROTEIN 2-RELATED-RELATED"/>
    <property type="match status" value="1"/>
</dbReference>
<dbReference type="SUPFAM" id="SSF51735">
    <property type="entry name" value="NAD(P)-binding Rossmann-fold domains"/>
    <property type="match status" value="1"/>
</dbReference>
<dbReference type="STRING" id="1650663.GCA_001486665_00102"/>
<organism evidence="9 10">
    <name type="scientific">Allofournierella massiliensis</name>
    <dbReference type="NCBI Taxonomy" id="1650663"/>
    <lineage>
        <taxon>Bacteria</taxon>
        <taxon>Bacillati</taxon>
        <taxon>Bacillota</taxon>
        <taxon>Clostridia</taxon>
        <taxon>Eubacteriales</taxon>
        <taxon>Oscillospiraceae</taxon>
        <taxon>Allofournierella</taxon>
    </lineage>
</organism>
<dbReference type="AlphaFoldDB" id="A0A4R1QFL7"/>
<sequence length="221" mass="24004">MRVMIVGGGKVGYYMAKTLLDHGHQPIVIEKDRKLCSQVANDLDIPVTQGDGSTVEYLEAAGCGRCQALVAVTGRDEVNLITCQIAKRVFHVEKTVARVNNPKNTEVLRRLGVDIAVSSTDNLARILEREVETAAIQQVLNLAGGTATVFEIQIPDRFKYNGKSLAQIPISESAVIIAITRSGELLIPRGNTQILNGDKVLCVARDTAIHELMQDWGLASN</sequence>
<reference evidence="9 10" key="1">
    <citation type="submission" date="2019-03" db="EMBL/GenBank/DDBJ databases">
        <title>Genomic Encyclopedia of Type Strains, Phase IV (KMG-IV): sequencing the most valuable type-strain genomes for metagenomic binning, comparative biology and taxonomic classification.</title>
        <authorList>
            <person name="Goeker M."/>
        </authorList>
    </citation>
    <scope>NUCLEOTIDE SEQUENCE [LARGE SCALE GENOMIC DNA]</scope>
    <source>
        <strain evidence="9 10">DSM 100451</strain>
    </source>
</reference>
<evidence type="ECO:0000256" key="6">
    <source>
        <dbReference type="ARBA" id="ARBA00023065"/>
    </source>
</evidence>
<evidence type="ECO:0000256" key="4">
    <source>
        <dbReference type="ARBA" id="ARBA00022958"/>
    </source>
</evidence>
<dbReference type="GO" id="GO:0015079">
    <property type="term" value="F:potassium ion transmembrane transporter activity"/>
    <property type="evidence" value="ECO:0007669"/>
    <property type="project" value="InterPro"/>
</dbReference>
<dbReference type="Pfam" id="PF02080">
    <property type="entry name" value="TrkA_C"/>
    <property type="match status" value="1"/>
</dbReference>
<dbReference type="GO" id="GO:0005886">
    <property type="term" value="C:plasma membrane"/>
    <property type="evidence" value="ECO:0007669"/>
    <property type="project" value="InterPro"/>
</dbReference>
<dbReference type="EMBL" id="SLUM01000046">
    <property type="protein sequence ID" value="TCL51751.1"/>
    <property type="molecule type" value="Genomic_DNA"/>
</dbReference>
<comment type="caution">
    <text evidence="9">The sequence shown here is derived from an EMBL/GenBank/DDBJ whole genome shotgun (WGS) entry which is preliminary data.</text>
</comment>
<feature type="domain" description="RCK N-terminal" evidence="7">
    <location>
        <begin position="1"/>
        <end position="117"/>
    </location>
</feature>
<protein>
    <recommendedName>
        <fullName evidence="1">Trk system potassium uptake protein TrkA</fullName>
    </recommendedName>
</protein>
<dbReference type="OrthoDB" id="9775180at2"/>
<evidence type="ECO:0000259" key="7">
    <source>
        <dbReference type="PROSITE" id="PS51201"/>
    </source>
</evidence>
<evidence type="ECO:0000259" key="8">
    <source>
        <dbReference type="PROSITE" id="PS51202"/>
    </source>
</evidence>
<keyword evidence="5" id="KW-0520">NAD</keyword>
<feature type="domain" description="RCK C-terminal" evidence="8">
    <location>
        <begin position="137"/>
        <end position="218"/>
    </location>
</feature>
<dbReference type="SUPFAM" id="SSF116726">
    <property type="entry name" value="TrkA C-terminal domain-like"/>
    <property type="match status" value="1"/>
</dbReference>
<keyword evidence="6" id="KW-0406">Ion transport</keyword>
<evidence type="ECO:0000313" key="10">
    <source>
        <dbReference type="Proteomes" id="UP000295184"/>
    </source>
</evidence>
<dbReference type="Pfam" id="PF02254">
    <property type="entry name" value="TrkA_N"/>
    <property type="match status" value="1"/>
</dbReference>
<dbReference type="PRINTS" id="PR00335">
    <property type="entry name" value="KUPTAKETRKA"/>
</dbReference>
<dbReference type="PROSITE" id="PS51202">
    <property type="entry name" value="RCK_C"/>
    <property type="match status" value="1"/>
</dbReference>
<evidence type="ECO:0000256" key="3">
    <source>
        <dbReference type="ARBA" id="ARBA00022538"/>
    </source>
</evidence>
<dbReference type="Gene3D" id="3.30.70.1450">
    <property type="entry name" value="Regulator of K+ conductance, C-terminal domain"/>
    <property type="match status" value="1"/>
</dbReference>
<keyword evidence="2" id="KW-0813">Transport</keyword>
<evidence type="ECO:0000256" key="1">
    <source>
        <dbReference type="ARBA" id="ARBA00017378"/>
    </source>
</evidence>
<dbReference type="RefSeq" id="WP_058962642.1">
    <property type="nucleotide sequence ID" value="NZ_CABKVM010000010.1"/>
</dbReference>
<dbReference type="PANTHER" id="PTHR43833:SF5">
    <property type="entry name" value="TRK SYSTEM POTASSIUM UPTAKE PROTEIN TRKA"/>
    <property type="match status" value="1"/>
</dbReference>
<evidence type="ECO:0000313" key="9">
    <source>
        <dbReference type="EMBL" id="TCL51751.1"/>
    </source>
</evidence>
<dbReference type="InterPro" id="IPR036721">
    <property type="entry name" value="RCK_C_sf"/>
</dbReference>